<proteinExistence type="predicted"/>
<name>A0A0F9RH68_9ZZZZ</name>
<dbReference type="GO" id="GO:0003677">
    <property type="term" value="F:DNA binding"/>
    <property type="evidence" value="ECO:0007669"/>
    <property type="project" value="InterPro"/>
</dbReference>
<dbReference type="AlphaFoldDB" id="A0A0F9RH68"/>
<gene>
    <name evidence="1" type="ORF">LCGC14_0973980</name>
</gene>
<evidence type="ECO:0000313" key="1">
    <source>
        <dbReference type="EMBL" id="KKN16623.1"/>
    </source>
</evidence>
<organism evidence="1">
    <name type="scientific">marine sediment metagenome</name>
    <dbReference type="NCBI Taxonomy" id="412755"/>
    <lineage>
        <taxon>unclassified sequences</taxon>
        <taxon>metagenomes</taxon>
        <taxon>ecological metagenomes</taxon>
    </lineage>
</organism>
<dbReference type="GO" id="GO:0006260">
    <property type="term" value="P:DNA replication"/>
    <property type="evidence" value="ECO:0007669"/>
    <property type="project" value="InterPro"/>
</dbReference>
<dbReference type="GO" id="GO:0032298">
    <property type="term" value="P:positive regulation of DNA-templated DNA replication initiation"/>
    <property type="evidence" value="ECO:0007669"/>
    <property type="project" value="TreeGrafter"/>
</dbReference>
<dbReference type="Pfam" id="PF04364">
    <property type="entry name" value="DNA_pol3_chi"/>
    <property type="match status" value="1"/>
</dbReference>
<protein>
    <recommendedName>
        <fullName evidence="2">DNA polymerase III subunit chi</fullName>
    </recommendedName>
</protein>
<evidence type="ECO:0008006" key="2">
    <source>
        <dbReference type="Google" id="ProtNLM"/>
    </source>
</evidence>
<dbReference type="PANTHER" id="PTHR38767:SF1">
    <property type="entry name" value="DNA POLYMERASE III SUBUNIT CHI"/>
    <property type="match status" value="1"/>
</dbReference>
<reference evidence="1" key="1">
    <citation type="journal article" date="2015" name="Nature">
        <title>Complex archaea that bridge the gap between prokaryotes and eukaryotes.</title>
        <authorList>
            <person name="Spang A."/>
            <person name="Saw J.H."/>
            <person name="Jorgensen S.L."/>
            <person name="Zaremba-Niedzwiedzka K."/>
            <person name="Martijn J."/>
            <person name="Lind A.E."/>
            <person name="van Eijk R."/>
            <person name="Schleper C."/>
            <person name="Guy L."/>
            <person name="Ettema T.J."/>
        </authorList>
    </citation>
    <scope>NUCLEOTIDE SEQUENCE</scope>
</reference>
<dbReference type="EMBL" id="LAZR01003596">
    <property type="protein sequence ID" value="KKN16623.1"/>
    <property type="molecule type" value="Genomic_DNA"/>
</dbReference>
<dbReference type="Gene3D" id="3.40.50.10110">
    <property type="entry name" value="DNA polymerase III subunit chi"/>
    <property type="match status" value="1"/>
</dbReference>
<accession>A0A0F9RH68</accession>
<dbReference type="InterPro" id="IPR007459">
    <property type="entry name" value="DNA_pol3_chi"/>
</dbReference>
<dbReference type="InterPro" id="IPR036768">
    <property type="entry name" value="PolIII_chi_sf"/>
</dbReference>
<sequence length="154" mass="17059">MGNPDTMNMNAKFFVLKQQDELTAKADDHFALAAQIAADQYRNGQRVFICVNDNEAACAIDEIIWAFDPDSFVPHNLQGEGPKGGAPVEIGITPPVGNRKVLINLATQLPDYIRRFNQVFDFVPVEAAAKQAARERFKKLRQLGANLTTQDINS</sequence>
<dbReference type="GO" id="GO:0003887">
    <property type="term" value="F:DNA-directed DNA polymerase activity"/>
    <property type="evidence" value="ECO:0007669"/>
    <property type="project" value="InterPro"/>
</dbReference>
<comment type="caution">
    <text evidence="1">The sequence shown here is derived from an EMBL/GenBank/DDBJ whole genome shotgun (WGS) entry which is preliminary data.</text>
</comment>
<dbReference type="PANTHER" id="PTHR38767">
    <property type="entry name" value="DNA POLYMERASE III SUBUNIT CHI"/>
    <property type="match status" value="1"/>
</dbReference>
<dbReference type="SUPFAM" id="SSF102400">
    <property type="entry name" value="DNA polymerase III chi subunit"/>
    <property type="match status" value="1"/>
</dbReference>